<dbReference type="Pfam" id="PF00672">
    <property type="entry name" value="HAMP"/>
    <property type="match status" value="1"/>
</dbReference>
<comment type="subcellular location">
    <subcellularLocation>
        <location evidence="2">Cell membrane</location>
        <topology evidence="2">Multi-pass membrane protein</topology>
    </subcellularLocation>
</comment>
<evidence type="ECO:0000256" key="10">
    <source>
        <dbReference type="ARBA" id="ARBA00022840"/>
    </source>
</evidence>
<name>A0A4Q7IQ41_9GAMM</name>
<dbReference type="SMART" id="SM00304">
    <property type="entry name" value="HAMP"/>
    <property type="match status" value="1"/>
</dbReference>
<evidence type="ECO:0000256" key="9">
    <source>
        <dbReference type="ARBA" id="ARBA00022777"/>
    </source>
</evidence>
<feature type="transmembrane region" description="Helical" evidence="14">
    <location>
        <begin position="12"/>
        <end position="31"/>
    </location>
</feature>
<dbReference type="GO" id="GO:0005524">
    <property type="term" value="F:ATP binding"/>
    <property type="evidence" value="ECO:0007669"/>
    <property type="project" value="UniProtKB-KW"/>
</dbReference>
<dbReference type="PROSITE" id="PS50885">
    <property type="entry name" value="HAMP"/>
    <property type="match status" value="1"/>
</dbReference>
<evidence type="ECO:0000256" key="5">
    <source>
        <dbReference type="ARBA" id="ARBA00022553"/>
    </source>
</evidence>
<dbReference type="Pfam" id="PF02518">
    <property type="entry name" value="HATPase_c"/>
    <property type="match status" value="1"/>
</dbReference>
<dbReference type="InterPro" id="IPR003594">
    <property type="entry name" value="HATPase_dom"/>
</dbReference>
<dbReference type="CDD" id="cd00082">
    <property type="entry name" value="HisKA"/>
    <property type="match status" value="1"/>
</dbReference>
<keyword evidence="12" id="KW-0902">Two-component regulatory system</keyword>
<dbReference type="GO" id="GO:0005886">
    <property type="term" value="C:plasma membrane"/>
    <property type="evidence" value="ECO:0007669"/>
    <property type="project" value="UniProtKB-SubCell"/>
</dbReference>
<dbReference type="InterPro" id="IPR003661">
    <property type="entry name" value="HisK_dim/P_dom"/>
</dbReference>
<evidence type="ECO:0000256" key="12">
    <source>
        <dbReference type="ARBA" id="ARBA00023012"/>
    </source>
</evidence>
<keyword evidence="4" id="KW-1003">Cell membrane</keyword>
<dbReference type="SUPFAM" id="SSF55874">
    <property type="entry name" value="ATPase domain of HSP90 chaperone/DNA topoisomerase II/histidine kinase"/>
    <property type="match status" value="1"/>
</dbReference>
<feature type="transmembrane region" description="Helical" evidence="14">
    <location>
        <begin position="43"/>
        <end position="65"/>
    </location>
</feature>
<organism evidence="17 18">
    <name type="scientific">Pseudoalteromonas phenolica</name>
    <dbReference type="NCBI Taxonomy" id="161398"/>
    <lineage>
        <taxon>Bacteria</taxon>
        <taxon>Pseudomonadati</taxon>
        <taxon>Pseudomonadota</taxon>
        <taxon>Gammaproteobacteria</taxon>
        <taxon>Alteromonadales</taxon>
        <taxon>Pseudoalteromonadaceae</taxon>
        <taxon>Pseudoalteromonas</taxon>
    </lineage>
</organism>
<comment type="caution">
    <text evidence="17">The sequence shown here is derived from an EMBL/GenBank/DDBJ whole genome shotgun (WGS) entry which is preliminary data.</text>
</comment>
<evidence type="ECO:0000256" key="6">
    <source>
        <dbReference type="ARBA" id="ARBA00022679"/>
    </source>
</evidence>
<evidence type="ECO:0000256" key="14">
    <source>
        <dbReference type="SAM" id="Phobius"/>
    </source>
</evidence>
<dbReference type="GO" id="GO:0000155">
    <property type="term" value="F:phosphorelay sensor kinase activity"/>
    <property type="evidence" value="ECO:0007669"/>
    <property type="project" value="InterPro"/>
</dbReference>
<dbReference type="Gene3D" id="6.10.340.10">
    <property type="match status" value="1"/>
</dbReference>
<keyword evidence="9 17" id="KW-0418">Kinase</keyword>
<accession>A0A4Q7IQ41</accession>
<evidence type="ECO:0000313" key="17">
    <source>
        <dbReference type="EMBL" id="RZQ54110.1"/>
    </source>
</evidence>
<dbReference type="AlphaFoldDB" id="A0A4Q7IQ41"/>
<dbReference type="InterPro" id="IPR036890">
    <property type="entry name" value="HATPase_C_sf"/>
</dbReference>
<keyword evidence="6" id="KW-0808">Transferase</keyword>
<dbReference type="InterPro" id="IPR005467">
    <property type="entry name" value="His_kinase_dom"/>
</dbReference>
<gene>
    <name evidence="17" type="ORF">C1E23_05680</name>
</gene>
<dbReference type="InterPro" id="IPR003660">
    <property type="entry name" value="HAMP_dom"/>
</dbReference>
<evidence type="ECO:0000256" key="4">
    <source>
        <dbReference type="ARBA" id="ARBA00022475"/>
    </source>
</evidence>
<dbReference type="InterPro" id="IPR036097">
    <property type="entry name" value="HisK_dim/P_sf"/>
</dbReference>
<keyword evidence="13 14" id="KW-0472">Membrane</keyword>
<evidence type="ECO:0000256" key="3">
    <source>
        <dbReference type="ARBA" id="ARBA00012438"/>
    </source>
</evidence>
<dbReference type="PRINTS" id="PR00344">
    <property type="entry name" value="BCTRLSENSOR"/>
</dbReference>
<dbReference type="PANTHER" id="PTHR45528:SF1">
    <property type="entry name" value="SENSOR HISTIDINE KINASE CPXA"/>
    <property type="match status" value="1"/>
</dbReference>
<dbReference type="EC" id="2.7.13.3" evidence="3"/>
<evidence type="ECO:0000256" key="13">
    <source>
        <dbReference type="ARBA" id="ARBA00023136"/>
    </source>
</evidence>
<dbReference type="Pfam" id="PF00512">
    <property type="entry name" value="HisKA"/>
    <property type="match status" value="1"/>
</dbReference>
<sequence length="490" mass="55433">MSVIYVKRLHNTVLLIVFKLCEAAVMSFWLSKADFKQVLSSRLFYKAFAGFWLTIACIFLLLVLFTRIQGELLDNAPLQGRHLDSLQHLKRNLVRLVENRDKSLQQAVDHPRLSRHSLILLVNDNIDKSVVTGNNETNLNLSILNDIGTQNPPSQTRTARYIAFGPLDVSIHQEHYRLYQIKPLPKSMIFHSIRMLPVWMKLLAVFIPSVILSVFLTIYLILPLNTLSRSARRLAEGELDSRVDVTTKRQDEVAQLIHDFNFMADKLTHSIQAHKQLLADVSHELRTPLTRLSLANAMAQDNANEVTQTYLERIEKEAHCLDKMLTDVLTLSRLEYTDHPLNIAPISLTSLLNELLLNAQFEAQQYQKTLTQNAMPNIELSCDAMLISSAIENILRNAIKYAQSYIQFTALEQGNRLVIHIQDDGKGVDETTLCELGNAFYRTDNARARQSGGIGLGLAIAKRALIAHRGNVQFANHQPHGLIVTITLPI</sequence>
<keyword evidence="11 14" id="KW-1133">Transmembrane helix</keyword>
<dbReference type="SUPFAM" id="SSF47384">
    <property type="entry name" value="Homodimeric domain of signal transducing histidine kinase"/>
    <property type="match status" value="1"/>
</dbReference>
<feature type="domain" description="HAMP" evidence="16">
    <location>
        <begin position="218"/>
        <end position="272"/>
    </location>
</feature>
<dbReference type="CDD" id="cd06225">
    <property type="entry name" value="HAMP"/>
    <property type="match status" value="1"/>
</dbReference>
<keyword evidence="7 14" id="KW-0812">Transmembrane</keyword>
<dbReference type="Gene3D" id="1.10.287.130">
    <property type="match status" value="1"/>
</dbReference>
<dbReference type="PANTHER" id="PTHR45528">
    <property type="entry name" value="SENSOR HISTIDINE KINASE CPXA"/>
    <property type="match status" value="1"/>
</dbReference>
<dbReference type="InterPro" id="IPR004358">
    <property type="entry name" value="Sig_transdc_His_kin-like_C"/>
</dbReference>
<evidence type="ECO:0000256" key="2">
    <source>
        <dbReference type="ARBA" id="ARBA00004651"/>
    </source>
</evidence>
<evidence type="ECO:0000259" key="15">
    <source>
        <dbReference type="PROSITE" id="PS50109"/>
    </source>
</evidence>
<evidence type="ECO:0000313" key="18">
    <source>
        <dbReference type="Proteomes" id="UP000291338"/>
    </source>
</evidence>
<evidence type="ECO:0000256" key="8">
    <source>
        <dbReference type="ARBA" id="ARBA00022741"/>
    </source>
</evidence>
<dbReference type="SMART" id="SM00387">
    <property type="entry name" value="HATPase_c"/>
    <property type="match status" value="1"/>
</dbReference>
<feature type="domain" description="Histidine kinase" evidence="15">
    <location>
        <begin position="280"/>
        <end position="490"/>
    </location>
</feature>
<proteinExistence type="predicted"/>
<dbReference type="EMBL" id="PPSX01000019">
    <property type="protein sequence ID" value="RZQ54110.1"/>
    <property type="molecule type" value="Genomic_DNA"/>
</dbReference>
<dbReference type="InterPro" id="IPR050398">
    <property type="entry name" value="HssS/ArlS-like"/>
</dbReference>
<dbReference type="SUPFAM" id="SSF158472">
    <property type="entry name" value="HAMP domain-like"/>
    <property type="match status" value="1"/>
</dbReference>
<evidence type="ECO:0000256" key="1">
    <source>
        <dbReference type="ARBA" id="ARBA00000085"/>
    </source>
</evidence>
<keyword evidence="5" id="KW-0597">Phosphoprotein</keyword>
<evidence type="ECO:0000259" key="16">
    <source>
        <dbReference type="PROSITE" id="PS50885"/>
    </source>
</evidence>
<protein>
    <recommendedName>
        <fullName evidence="3">histidine kinase</fullName>
        <ecNumber evidence="3">2.7.13.3</ecNumber>
    </recommendedName>
</protein>
<dbReference type="Proteomes" id="UP000291338">
    <property type="component" value="Unassembled WGS sequence"/>
</dbReference>
<dbReference type="Gene3D" id="3.30.565.10">
    <property type="entry name" value="Histidine kinase-like ATPase, C-terminal domain"/>
    <property type="match status" value="1"/>
</dbReference>
<evidence type="ECO:0000256" key="7">
    <source>
        <dbReference type="ARBA" id="ARBA00022692"/>
    </source>
</evidence>
<reference evidence="17 18" key="1">
    <citation type="submission" date="2018-01" db="EMBL/GenBank/DDBJ databases">
        <title>Co-occurrence of chitin degradation, pigmentation and bioactivity in marine Pseudoalteromonas.</title>
        <authorList>
            <person name="Paulsen S."/>
            <person name="Gram L."/>
            <person name="Machado H."/>
        </authorList>
    </citation>
    <scope>NUCLEOTIDE SEQUENCE [LARGE SCALE GENOMIC DNA]</scope>
    <source>
        <strain evidence="17 18">S3898</strain>
    </source>
</reference>
<keyword evidence="8" id="KW-0547">Nucleotide-binding</keyword>
<keyword evidence="10" id="KW-0067">ATP-binding</keyword>
<feature type="transmembrane region" description="Helical" evidence="14">
    <location>
        <begin position="198"/>
        <end position="222"/>
    </location>
</feature>
<comment type="catalytic activity">
    <reaction evidence="1">
        <text>ATP + protein L-histidine = ADP + protein N-phospho-L-histidine.</text>
        <dbReference type="EC" id="2.7.13.3"/>
    </reaction>
</comment>
<dbReference type="PROSITE" id="PS50109">
    <property type="entry name" value="HIS_KIN"/>
    <property type="match status" value="1"/>
</dbReference>
<evidence type="ECO:0000256" key="11">
    <source>
        <dbReference type="ARBA" id="ARBA00022989"/>
    </source>
</evidence>
<dbReference type="SMART" id="SM00388">
    <property type="entry name" value="HisKA"/>
    <property type="match status" value="1"/>
</dbReference>